<accession>A0AA97PLU2</accession>
<feature type="transmembrane region" description="Helical" evidence="2">
    <location>
        <begin position="170"/>
        <end position="190"/>
    </location>
</feature>
<feature type="compositionally biased region" description="Polar residues" evidence="1">
    <location>
        <begin position="121"/>
        <end position="157"/>
    </location>
</feature>
<reference evidence="3" key="1">
    <citation type="journal article" date="2012" name="PLoS Genet.">
        <title>Comparative analysis of the genomes of two field isolates of the rice blast fungus Magnaporthe oryzae.</title>
        <authorList>
            <person name="Xue M."/>
            <person name="Yang J."/>
            <person name="Li Z."/>
            <person name="Hu S."/>
            <person name="Yao N."/>
            <person name="Dean R.A."/>
            <person name="Zhao W."/>
            <person name="Shen M."/>
            <person name="Zhang H."/>
            <person name="Li C."/>
            <person name="Liu L."/>
            <person name="Cao L."/>
            <person name="Xu X."/>
            <person name="Xing Y."/>
            <person name="Hsiang T."/>
            <person name="Zhang Z."/>
            <person name="Xu J.R."/>
            <person name="Peng Y.L."/>
        </authorList>
    </citation>
    <scope>NUCLEOTIDE SEQUENCE</scope>
    <source>
        <strain evidence="3">Y34</strain>
    </source>
</reference>
<name>A0AA97PLU2_PYRO3</name>
<evidence type="ECO:0000256" key="1">
    <source>
        <dbReference type="SAM" id="MobiDB-lite"/>
    </source>
</evidence>
<sequence>MTTPFQAFGLSCPAGGKFYICETGSEFVGCCASDPCNLTGCPQSDLRTSSFSPDEYSSLPTQECANSDSLWYTCAFNVPPFMGCCKTNPCANPKASCPTSSLGAAKLSSVDSLRERFLHPSPNSSAKPTPTSAPDRSPSNGAAPNTQSTTPSPQAVPSSNNNSGLSTGTIAGIAVGVSVLVLVAIAIIIWKCGWTAGKRRARRQAAEAAVPPAMGPGMTQKNNGYRDSGFPENSFPAENSYRDSFAPSAVTAVGSPRDTVYSKPGFDSNTSSMYGSPFPTGPTTPAPDPRYSTYSQQGYNPVGYSLVPNPAMPVVFEMESTEVRSELSGGGQPVAAPLPVPVQPPQKKQGDGQQRPPAQASQPQPQPSSPRSPQNGGLFPNTKPVSKPGSSKPSPIAPLPPPAQGNAPHSPSLPSPVSPPLVQGFPSPVSPPYQGHSEDCGLGLWKFE</sequence>
<feature type="compositionally biased region" description="Low complexity" evidence="1">
    <location>
        <begin position="383"/>
        <end position="394"/>
    </location>
</feature>
<feature type="region of interest" description="Disordered" evidence="1">
    <location>
        <begin position="117"/>
        <end position="161"/>
    </location>
</feature>
<evidence type="ECO:0000313" key="3">
    <source>
        <dbReference type="EMBL" id="ELQ39274.1"/>
    </source>
</evidence>
<dbReference type="AlphaFoldDB" id="A0AA97PLU2"/>
<keyword evidence="2" id="KW-0472">Membrane</keyword>
<dbReference type="EMBL" id="JH793318">
    <property type="protein sequence ID" value="ELQ39274.1"/>
    <property type="molecule type" value="Genomic_DNA"/>
</dbReference>
<gene>
    <name evidence="3" type="ORF">OOU_Y34scaffold00510g13</name>
</gene>
<feature type="region of interest" description="Disordered" evidence="1">
    <location>
        <begin position="323"/>
        <end position="448"/>
    </location>
</feature>
<evidence type="ECO:0000256" key="2">
    <source>
        <dbReference type="SAM" id="Phobius"/>
    </source>
</evidence>
<protein>
    <submittedName>
        <fullName evidence="3">Uncharacterized protein</fullName>
    </submittedName>
</protein>
<feature type="compositionally biased region" description="Low complexity" evidence="1">
    <location>
        <begin position="345"/>
        <end position="363"/>
    </location>
</feature>
<keyword evidence="2" id="KW-1133">Transmembrane helix</keyword>
<proteinExistence type="predicted"/>
<dbReference type="Proteomes" id="UP000011086">
    <property type="component" value="Unassembled WGS sequence"/>
</dbReference>
<feature type="region of interest" description="Disordered" evidence="1">
    <location>
        <begin position="256"/>
        <end position="296"/>
    </location>
</feature>
<feature type="compositionally biased region" description="Pro residues" evidence="1">
    <location>
        <begin position="279"/>
        <end position="288"/>
    </location>
</feature>
<organism evidence="3">
    <name type="scientific">Pyricularia oryzae (strain Y34)</name>
    <name type="common">Rice blast fungus</name>
    <name type="synonym">Magnaporthe oryzae</name>
    <dbReference type="NCBI Taxonomy" id="1143189"/>
    <lineage>
        <taxon>Eukaryota</taxon>
        <taxon>Fungi</taxon>
        <taxon>Dikarya</taxon>
        <taxon>Ascomycota</taxon>
        <taxon>Pezizomycotina</taxon>
        <taxon>Sordariomycetes</taxon>
        <taxon>Sordariomycetidae</taxon>
        <taxon>Magnaporthales</taxon>
        <taxon>Pyriculariaceae</taxon>
        <taxon>Pyricularia</taxon>
    </lineage>
</organism>
<keyword evidence="2" id="KW-0812">Transmembrane</keyword>